<protein>
    <recommendedName>
        <fullName evidence="6">Disease resistance N-terminal domain-containing protein</fullName>
    </recommendedName>
</protein>
<dbReference type="Proteomes" id="UP000775213">
    <property type="component" value="Unassembled WGS sequence"/>
</dbReference>
<sequence>MLNFTSKFTTLLTDFVQEEVFMMVGVKDELQKLRHQMMSIQILLKDAKKRKFDDSSIEL</sequence>
<evidence type="ECO:0000256" key="5">
    <source>
        <dbReference type="ARBA" id="ARBA00022821"/>
    </source>
</evidence>
<evidence type="ECO:0000259" key="6">
    <source>
        <dbReference type="Pfam" id="PF18052"/>
    </source>
</evidence>
<accession>A0AAV7HNN3</accession>
<dbReference type="Gene3D" id="1.20.5.4130">
    <property type="match status" value="1"/>
</dbReference>
<evidence type="ECO:0000256" key="2">
    <source>
        <dbReference type="ARBA" id="ARBA00022614"/>
    </source>
</evidence>
<dbReference type="GO" id="GO:0000166">
    <property type="term" value="F:nucleotide binding"/>
    <property type="evidence" value="ECO:0007669"/>
    <property type="project" value="UniProtKB-KW"/>
</dbReference>
<keyword evidence="5" id="KW-0611">Plant defense</keyword>
<dbReference type="Pfam" id="PF18052">
    <property type="entry name" value="Rx_N"/>
    <property type="match status" value="1"/>
</dbReference>
<evidence type="ECO:0000256" key="1">
    <source>
        <dbReference type="ARBA" id="ARBA00008894"/>
    </source>
</evidence>
<evidence type="ECO:0000313" key="8">
    <source>
        <dbReference type="Proteomes" id="UP000775213"/>
    </source>
</evidence>
<evidence type="ECO:0000313" key="7">
    <source>
        <dbReference type="EMBL" id="KAH0469693.1"/>
    </source>
</evidence>
<dbReference type="EMBL" id="JAGFBR010000002">
    <property type="protein sequence ID" value="KAH0469693.1"/>
    <property type="molecule type" value="Genomic_DNA"/>
</dbReference>
<comment type="caution">
    <text evidence="7">The sequence shown here is derived from an EMBL/GenBank/DDBJ whole genome shotgun (WGS) entry which is preliminary data.</text>
</comment>
<proteinExistence type="inferred from homology"/>
<name>A0AAV7HNN3_DENCH</name>
<comment type="similarity">
    <text evidence="1">Belongs to the disease resistance NB-LRR family.</text>
</comment>
<keyword evidence="8" id="KW-1185">Reference proteome</keyword>
<keyword evidence="2" id="KW-0433">Leucine-rich repeat</keyword>
<feature type="domain" description="Disease resistance N-terminal" evidence="6">
    <location>
        <begin position="7"/>
        <end position="58"/>
    </location>
</feature>
<dbReference type="GO" id="GO:0006952">
    <property type="term" value="P:defense response"/>
    <property type="evidence" value="ECO:0007669"/>
    <property type="project" value="UniProtKB-KW"/>
</dbReference>
<evidence type="ECO:0000256" key="4">
    <source>
        <dbReference type="ARBA" id="ARBA00022741"/>
    </source>
</evidence>
<gene>
    <name evidence="7" type="ORF">IEQ34_001251</name>
</gene>
<organism evidence="7 8">
    <name type="scientific">Dendrobium chrysotoxum</name>
    <name type="common">Orchid</name>
    <dbReference type="NCBI Taxonomy" id="161865"/>
    <lineage>
        <taxon>Eukaryota</taxon>
        <taxon>Viridiplantae</taxon>
        <taxon>Streptophyta</taxon>
        <taxon>Embryophyta</taxon>
        <taxon>Tracheophyta</taxon>
        <taxon>Spermatophyta</taxon>
        <taxon>Magnoliopsida</taxon>
        <taxon>Liliopsida</taxon>
        <taxon>Asparagales</taxon>
        <taxon>Orchidaceae</taxon>
        <taxon>Epidendroideae</taxon>
        <taxon>Malaxideae</taxon>
        <taxon>Dendrobiinae</taxon>
        <taxon>Dendrobium</taxon>
    </lineage>
</organism>
<dbReference type="AlphaFoldDB" id="A0AAV7HNN3"/>
<dbReference type="InterPro" id="IPR041118">
    <property type="entry name" value="Rx_N"/>
</dbReference>
<evidence type="ECO:0000256" key="3">
    <source>
        <dbReference type="ARBA" id="ARBA00022737"/>
    </source>
</evidence>
<keyword evidence="3" id="KW-0677">Repeat</keyword>
<keyword evidence="4" id="KW-0547">Nucleotide-binding</keyword>
<reference evidence="7 8" key="1">
    <citation type="journal article" date="2021" name="Hortic Res">
        <title>Chromosome-scale assembly of the Dendrobium chrysotoxum genome enhances the understanding of orchid evolution.</title>
        <authorList>
            <person name="Zhang Y."/>
            <person name="Zhang G.Q."/>
            <person name="Zhang D."/>
            <person name="Liu X.D."/>
            <person name="Xu X.Y."/>
            <person name="Sun W.H."/>
            <person name="Yu X."/>
            <person name="Zhu X."/>
            <person name="Wang Z.W."/>
            <person name="Zhao X."/>
            <person name="Zhong W.Y."/>
            <person name="Chen H."/>
            <person name="Yin W.L."/>
            <person name="Huang T."/>
            <person name="Niu S.C."/>
            <person name="Liu Z.J."/>
        </authorList>
    </citation>
    <scope>NUCLEOTIDE SEQUENCE [LARGE SCALE GENOMIC DNA]</scope>
    <source>
        <strain evidence="7">Lindl</strain>
    </source>
</reference>